<dbReference type="EMBL" id="VSRL01000122">
    <property type="protein sequence ID" value="NKE60417.1"/>
    <property type="molecule type" value="Genomic_DNA"/>
</dbReference>
<dbReference type="RefSeq" id="WP_167977079.1">
    <property type="nucleotide sequence ID" value="NZ_VSRL01000122.1"/>
</dbReference>
<sequence>MARPRVRGVGGSAHRDHRGNTVTHHEHRIEVATADLVPLKIVVGRWAEGKRFRKWAAQAPQTVAGQEQPLWMELRLPESADHKHLAFTNDLVEADGVLNAQVVAWLQAHADGELFQHLTFEGGVVYTSAHGQIDGESVLRRVDALVDLLDRMPGARPRHPAATV</sequence>
<keyword evidence="3" id="KW-1185">Reference proteome</keyword>
<dbReference type="Proteomes" id="UP001515943">
    <property type="component" value="Unassembled WGS sequence"/>
</dbReference>
<evidence type="ECO:0000256" key="1">
    <source>
        <dbReference type="SAM" id="MobiDB-lite"/>
    </source>
</evidence>
<comment type="caution">
    <text evidence="2">The sequence shown here is derived from an EMBL/GenBank/DDBJ whole genome shotgun (WGS) entry which is preliminary data.</text>
</comment>
<proteinExistence type="predicted"/>
<gene>
    <name evidence="2" type="ORF">FXN61_27950</name>
</gene>
<organism evidence="2 3">
    <name type="scientific">Lentzea indica</name>
    <dbReference type="NCBI Taxonomy" id="2604800"/>
    <lineage>
        <taxon>Bacteria</taxon>
        <taxon>Bacillati</taxon>
        <taxon>Actinomycetota</taxon>
        <taxon>Actinomycetes</taxon>
        <taxon>Pseudonocardiales</taxon>
        <taxon>Pseudonocardiaceae</taxon>
        <taxon>Lentzea</taxon>
    </lineage>
</organism>
<evidence type="ECO:0000313" key="3">
    <source>
        <dbReference type="Proteomes" id="UP001515943"/>
    </source>
</evidence>
<reference evidence="2 3" key="1">
    <citation type="submission" date="2019-08" db="EMBL/GenBank/DDBJ databases">
        <title>Lentzea from Indian Himalayas.</title>
        <authorList>
            <person name="Mandal S."/>
            <person name="Mallick Gupta A."/>
            <person name="Maiti P.K."/>
            <person name="Sarkar J."/>
            <person name="Mandal S."/>
        </authorList>
    </citation>
    <scope>NUCLEOTIDE SEQUENCE [LARGE SCALE GENOMIC DNA]</scope>
    <source>
        <strain evidence="2 3">PSKA42</strain>
    </source>
</reference>
<protein>
    <submittedName>
        <fullName evidence="2">Uncharacterized protein</fullName>
    </submittedName>
</protein>
<evidence type="ECO:0000313" key="2">
    <source>
        <dbReference type="EMBL" id="NKE60417.1"/>
    </source>
</evidence>
<name>A0ABX1FNQ8_9PSEU</name>
<accession>A0ABX1FNQ8</accession>
<feature type="region of interest" description="Disordered" evidence="1">
    <location>
        <begin position="1"/>
        <end position="23"/>
    </location>
</feature>